<dbReference type="InterPro" id="IPR001841">
    <property type="entry name" value="Znf_RING"/>
</dbReference>
<evidence type="ECO:0000256" key="1">
    <source>
        <dbReference type="ARBA" id="ARBA00022723"/>
    </source>
</evidence>
<dbReference type="Proteomes" id="UP000583929">
    <property type="component" value="Unassembled WGS sequence"/>
</dbReference>
<proteinExistence type="predicted"/>
<sequence length="247" mass="27784">MGKRKRTSDHNQIQQSSDTVPCSSGMELLSEENGLHAIDSSELKPLSSVLDIADSSMKLQDAHHHHHHHPSSTGHHHQSLSRSLFLKRSRHHYAHQYSRRGSLNLANASTSRGKGTSLRDDKLPFKVVTQSNSELRRHSDFREKAFFEPERIRSCVSDLILSDHTKTICVICQKSLSRKLYFPGISVSSVQLSLVAVLACGHLYHADCLEPKTSYEDRRDPPCPVCTGSLSRVDNGRAQDLHVEEDY</sequence>
<protein>
    <recommendedName>
        <fullName evidence="6">RING-type domain-containing protein</fullName>
    </recommendedName>
</protein>
<evidence type="ECO:0000259" key="6">
    <source>
        <dbReference type="PROSITE" id="PS50089"/>
    </source>
</evidence>
<dbReference type="PANTHER" id="PTHR31150:SF6">
    <property type="entry name" value="ZINC ION BINDING PROTEIN"/>
    <property type="match status" value="1"/>
</dbReference>
<organism evidence="8 11">
    <name type="scientific">Cannabis sativa</name>
    <name type="common">Hemp</name>
    <name type="synonym">Marijuana</name>
    <dbReference type="NCBI Taxonomy" id="3483"/>
    <lineage>
        <taxon>Eukaryota</taxon>
        <taxon>Viridiplantae</taxon>
        <taxon>Streptophyta</taxon>
        <taxon>Embryophyta</taxon>
        <taxon>Tracheophyta</taxon>
        <taxon>Spermatophyta</taxon>
        <taxon>Magnoliopsida</taxon>
        <taxon>eudicotyledons</taxon>
        <taxon>Gunneridae</taxon>
        <taxon>Pentapetalae</taxon>
        <taxon>rosids</taxon>
        <taxon>fabids</taxon>
        <taxon>Rosales</taxon>
        <taxon>Cannabaceae</taxon>
        <taxon>Cannabis</taxon>
    </lineage>
</organism>
<feature type="compositionally biased region" description="Basic residues" evidence="5">
    <location>
        <begin position="63"/>
        <end position="83"/>
    </location>
</feature>
<name>A0A7J6G5R8_CANSA</name>
<keyword evidence="2 4" id="KW-0863">Zinc-finger</keyword>
<dbReference type="InterPro" id="IPR018957">
    <property type="entry name" value="Znf_C3HC4_RING-type"/>
</dbReference>
<dbReference type="AlphaFoldDB" id="A0A7J6G5R8"/>
<dbReference type="PROSITE" id="PS50089">
    <property type="entry name" value="ZF_RING_2"/>
    <property type="match status" value="1"/>
</dbReference>
<gene>
    <name evidence="9" type="ORF">F8388_004425</name>
    <name evidence="7" type="ORF">G4B88_009954</name>
    <name evidence="8" type="ORF">G4B88_025834</name>
</gene>
<evidence type="ECO:0000313" key="10">
    <source>
        <dbReference type="Proteomes" id="UP000525078"/>
    </source>
</evidence>
<dbReference type="GO" id="GO:0008270">
    <property type="term" value="F:zinc ion binding"/>
    <property type="evidence" value="ECO:0007669"/>
    <property type="project" value="UniProtKB-KW"/>
</dbReference>
<dbReference type="SMART" id="SM00184">
    <property type="entry name" value="RING"/>
    <property type="match status" value="1"/>
</dbReference>
<comment type="caution">
    <text evidence="8">The sequence shown here is derived from an EMBL/GenBank/DDBJ whole genome shotgun (WGS) entry which is preliminary data.</text>
</comment>
<keyword evidence="3" id="KW-0862">Zinc</keyword>
<feature type="domain" description="RING-type" evidence="6">
    <location>
        <begin position="169"/>
        <end position="227"/>
    </location>
</feature>
<evidence type="ECO:0000313" key="11">
    <source>
        <dbReference type="Proteomes" id="UP000583929"/>
    </source>
</evidence>
<dbReference type="Gene3D" id="3.30.40.10">
    <property type="entry name" value="Zinc/RING finger domain, C3HC4 (zinc finger)"/>
    <property type="match status" value="1"/>
</dbReference>
<dbReference type="Pfam" id="PF00097">
    <property type="entry name" value="zf-C3HC4"/>
    <property type="match status" value="1"/>
</dbReference>
<feature type="compositionally biased region" description="Polar residues" evidence="5">
    <location>
        <begin position="99"/>
        <end position="114"/>
    </location>
</feature>
<dbReference type="EMBL" id="JAATIQ010000757">
    <property type="protein sequence ID" value="KAF4347873.1"/>
    <property type="molecule type" value="Genomic_DNA"/>
</dbReference>
<evidence type="ECO:0000256" key="5">
    <source>
        <dbReference type="SAM" id="MobiDB-lite"/>
    </source>
</evidence>
<dbReference type="Proteomes" id="UP000525078">
    <property type="component" value="Unassembled WGS sequence"/>
</dbReference>
<feature type="compositionally biased region" description="Polar residues" evidence="5">
    <location>
        <begin position="10"/>
        <end position="22"/>
    </location>
</feature>
<keyword evidence="11" id="KW-1185">Reference proteome</keyword>
<dbReference type="PANTHER" id="PTHR31150">
    <property type="entry name" value="EXPRESSED PROTEIN"/>
    <property type="match status" value="1"/>
</dbReference>
<evidence type="ECO:0000313" key="9">
    <source>
        <dbReference type="EMBL" id="KAF4392096.1"/>
    </source>
</evidence>
<reference evidence="10 11" key="1">
    <citation type="journal article" date="2020" name="bioRxiv">
        <title>Sequence and annotation of 42 cannabis genomes reveals extensive copy number variation in cannabinoid synthesis and pathogen resistance genes.</title>
        <authorList>
            <person name="Mckernan K.J."/>
            <person name="Helbert Y."/>
            <person name="Kane L.T."/>
            <person name="Ebling H."/>
            <person name="Zhang L."/>
            <person name="Liu B."/>
            <person name="Eaton Z."/>
            <person name="Mclaughlin S."/>
            <person name="Kingan S."/>
            <person name="Baybayan P."/>
            <person name="Concepcion G."/>
            <person name="Jordan M."/>
            <person name="Riva A."/>
            <person name="Barbazuk W."/>
            <person name="Harkins T."/>
        </authorList>
    </citation>
    <scope>NUCLEOTIDE SEQUENCE [LARGE SCALE GENOMIC DNA]</scope>
    <source>
        <strain evidence="10 11">cv. Jamaican Lion 4</strain>
        <strain evidence="8">Father</strain>
        <strain evidence="9">Mother</strain>
        <tissue evidence="8">Leaf</tissue>
    </source>
</reference>
<feature type="region of interest" description="Disordered" evidence="5">
    <location>
        <begin position="97"/>
        <end position="117"/>
    </location>
</feature>
<dbReference type="InterPro" id="IPR013083">
    <property type="entry name" value="Znf_RING/FYVE/PHD"/>
</dbReference>
<evidence type="ECO:0000256" key="2">
    <source>
        <dbReference type="ARBA" id="ARBA00022771"/>
    </source>
</evidence>
<feature type="region of interest" description="Disordered" evidence="5">
    <location>
        <begin position="1"/>
        <end position="25"/>
    </location>
</feature>
<evidence type="ECO:0000313" key="8">
    <source>
        <dbReference type="EMBL" id="KAF4378341.1"/>
    </source>
</evidence>
<keyword evidence="1" id="KW-0479">Metal-binding</keyword>
<dbReference type="EMBL" id="JAATIQ010000137">
    <property type="protein sequence ID" value="KAF4378341.1"/>
    <property type="molecule type" value="Genomic_DNA"/>
</dbReference>
<accession>A0A7J6G5R8</accession>
<evidence type="ECO:0000313" key="7">
    <source>
        <dbReference type="EMBL" id="KAF4347873.1"/>
    </source>
</evidence>
<dbReference type="EMBL" id="JAATIP010000020">
    <property type="protein sequence ID" value="KAF4392096.1"/>
    <property type="molecule type" value="Genomic_DNA"/>
</dbReference>
<dbReference type="SUPFAM" id="SSF57850">
    <property type="entry name" value="RING/U-box"/>
    <property type="match status" value="1"/>
</dbReference>
<evidence type="ECO:0000256" key="4">
    <source>
        <dbReference type="PROSITE-ProRule" id="PRU00175"/>
    </source>
</evidence>
<feature type="region of interest" description="Disordered" evidence="5">
    <location>
        <begin position="58"/>
        <end position="83"/>
    </location>
</feature>
<evidence type="ECO:0000256" key="3">
    <source>
        <dbReference type="ARBA" id="ARBA00022833"/>
    </source>
</evidence>